<name>A0A9P7QE32_9HYPO</name>
<reference evidence="2 3" key="1">
    <citation type="journal article" date="2020" name="bioRxiv">
        <title>Whole genome comparisons of ergot fungi reveals the divergence and evolution of species within the genus Claviceps are the result of varying mechanisms driving genome evolution and host range expansion.</title>
        <authorList>
            <person name="Wyka S.A."/>
            <person name="Mondo S.J."/>
            <person name="Liu M."/>
            <person name="Dettman J."/>
            <person name="Nalam V."/>
            <person name="Broders K.D."/>
        </authorList>
    </citation>
    <scope>NUCLEOTIDE SEQUENCE [LARGE SCALE GENOMIC DNA]</scope>
    <source>
        <strain evidence="2 3">Clav52</strain>
    </source>
</reference>
<gene>
    <name evidence="2" type="ORF">E4U09_003695</name>
</gene>
<keyword evidence="3" id="KW-1185">Reference proteome</keyword>
<dbReference type="SUPFAM" id="SSF51735">
    <property type="entry name" value="NAD(P)-binding Rossmann-fold domains"/>
    <property type="match status" value="1"/>
</dbReference>
<protein>
    <recommendedName>
        <fullName evidence="1">CoA-binding domain-containing protein</fullName>
    </recommendedName>
</protein>
<dbReference type="Pfam" id="PF13380">
    <property type="entry name" value="CoA_binding_2"/>
    <property type="match status" value="1"/>
</dbReference>
<dbReference type="PANTHER" id="PTHR33303">
    <property type="entry name" value="CYTOPLASMIC PROTEIN-RELATED"/>
    <property type="match status" value="1"/>
</dbReference>
<proteinExistence type="predicted"/>
<evidence type="ECO:0000259" key="1">
    <source>
        <dbReference type="SMART" id="SM00881"/>
    </source>
</evidence>
<dbReference type="Proteomes" id="UP000707071">
    <property type="component" value="Unassembled WGS sequence"/>
</dbReference>
<evidence type="ECO:0000313" key="3">
    <source>
        <dbReference type="Proteomes" id="UP000707071"/>
    </source>
</evidence>
<comment type="caution">
    <text evidence="2">The sequence shown here is derived from an EMBL/GenBank/DDBJ whole genome shotgun (WGS) entry which is preliminary data.</text>
</comment>
<evidence type="ECO:0000313" key="2">
    <source>
        <dbReference type="EMBL" id="KAG6291792.1"/>
    </source>
</evidence>
<dbReference type="SMART" id="SM00881">
    <property type="entry name" value="CoA_binding"/>
    <property type="match status" value="1"/>
</dbReference>
<accession>A0A9P7QE32</accession>
<dbReference type="EMBL" id="SRRH01000298">
    <property type="protein sequence ID" value="KAG6291792.1"/>
    <property type="molecule type" value="Genomic_DNA"/>
</dbReference>
<organism evidence="2 3">
    <name type="scientific">Claviceps aff. purpurea</name>
    <dbReference type="NCBI Taxonomy" id="1967640"/>
    <lineage>
        <taxon>Eukaryota</taxon>
        <taxon>Fungi</taxon>
        <taxon>Dikarya</taxon>
        <taxon>Ascomycota</taxon>
        <taxon>Pezizomycotina</taxon>
        <taxon>Sordariomycetes</taxon>
        <taxon>Hypocreomycetidae</taxon>
        <taxon>Hypocreales</taxon>
        <taxon>Clavicipitaceae</taxon>
        <taxon>Claviceps</taxon>
    </lineage>
</organism>
<dbReference type="InterPro" id="IPR003781">
    <property type="entry name" value="CoA-bd"/>
</dbReference>
<dbReference type="InterPro" id="IPR036291">
    <property type="entry name" value="NAD(P)-bd_dom_sf"/>
</dbReference>
<dbReference type="PANTHER" id="PTHR33303:SF2">
    <property type="entry name" value="COA-BINDING DOMAIN-CONTAINING PROTEIN"/>
    <property type="match status" value="1"/>
</dbReference>
<dbReference type="AlphaFoldDB" id="A0A9P7QE32"/>
<dbReference type="Gene3D" id="3.40.50.720">
    <property type="entry name" value="NAD(P)-binding Rossmann-like Domain"/>
    <property type="match status" value="1"/>
</dbReference>
<sequence>MATETAARTFFASPFFAVVGASSNPAKFGHKGALFHAWYLHHGLNVTPVNPGSAAVTVSGQDHRTVPDLSSLPNPKETSVSIITAPPVTLKVLEEARKLGIPAVWLQPGTFDDEVLERALEQDAFKSVVYGPGGRGHEGWCVLVDGEKAMKDAERL</sequence>
<feature type="domain" description="CoA-binding" evidence="1">
    <location>
        <begin position="10"/>
        <end position="110"/>
    </location>
</feature>